<dbReference type="AlphaFoldDB" id="A0A2K8MNF8"/>
<dbReference type="RefSeq" id="WP_100283308.1">
    <property type="nucleotide sequence ID" value="NZ_CP024923.1"/>
</dbReference>
<dbReference type="SMART" id="SM00347">
    <property type="entry name" value="HTH_MARR"/>
    <property type="match status" value="1"/>
</dbReference>
<protein>
    <submittedName>
        <fullName evidence="2">MarR family transcriptional regulator</fullName>
    </submittedName>
</protein>
<organism evidence="2 3">
    <name type="scientific">Sphingomonas psychrotolerans</name>
    <dbReference type="NCBI Taxonomy" id="1327635"/>
    <lineage>
        <taxon>Bacteria</taxon>
        <taxon>Pseudomonadati</taxon>
        <taxon>Pseudomonadota</taxon>
        <taxon>Alphaproteobacteria</taxon>
        <taxon>Sphingomonadales</taxon>
        <taxon>Sphingomonadaceae</taxon>
        <taxon>Sphingomonas</taxon>
    </lineage>
</organism>
<reference evidence="2 3" key="1">
    <citation type="submission" date="2017-11" db="EMBL/GenBank/DDBJ databases">
        <title>Complete genome sequence of Sphingomonas sp. Strain Cra20, a psychrotolerant potential plant growth promoting rhizobacteria.</title>
        <authorList>
            <person name="Luo Y."/>
        </authorList>
    </citation>
    <scope>NUCLEOTIDE SEQUENCE [LARGE SCALE GENOMIC DNA]</scope>
    <source>
        <strain evidence="2 3">Cra20</strain>
    </source>
</reference>
<evidence type="ECO:0000313" key="2">
    <source>
        <dbReference type="EMBL" id="ATY33509.1"/>
    </source>
</evidence>
<name>A0A2K8MNF8_9SPHN</name>
<evidence type="ECO:0000313" key="3">
    <source>
        <dbReference type="Proteomes" id="UP000229081"/>
    </source>
</evidence>
<dbReference type="InterPro" id="IPR036390">
    <property type="entry name" value="WH_DNA-bd_sf"/>
</dbReference>
<keyword evidence="3" id="KW-1185">Reference proteome</keyword>
<feature type="domain" description="HTH marR-type" evidence="1">
    <location>
        <begin position="8"/>
        <end position="139"/>
    </location>
</feature>
<dbReference type="Gene3D" id="1.10.10.10">
    <property type="entry name" value="Winged helix-like DNA-binding domain superfamily/Winged helix DNA-binding domain"/>
    <property type="match status" value="1"/>
</dbReference>
<dbReference type="GO" id="GO:0006950">
    <property type="term" value="P:response to stress"/>
    <property type="evidence" value="ECO:0007669"/>
    <property type="project" value="TreeGrafter"/>
</dbReference>
<gene>
    <name evidence="2" type="ORF">CVN68_17330</name>
</gene>
<dbReference type="PANTHER" id="PTHR33164">
    <property type="entry name" value="TRANSCRIPTIONAL REGULATOR, MARR FAMILY"/>
    <property type="match status" value="1"/>
</dbReference>
<proteinExistence type="predicted"/>
<dbReference type="EMBL" id="CP024923">
    <property type="protein sequence ID" value="ATY33509.1"/>
    <property type="molecule type" value="Genomic_DNA"/>
</dbReference>
<dbReference type="GO" id="GO:0003700">
    <property type="term" value="F:DNA-binding transcription factor activity"/>
    <property type="evidence" value="ECO:0007669"/>
    <property type="project" value="InterPro"/>
</dbReference>
<dbReference type="Proteomes" id="UP000229081">
    <property type="component" value="Chromosome"/>
</dbReference>
<dbReference type="PANTHER" id="PTHR33164:SF57">
    <property type="entry name" value="MARR-FAMILY TRANSCRIPTIONAL REGULATOR"/>
    <property type="match status" value="1"/>
</dbReference>
<dbReference type="InterPro" id="IPR000835">
    <property type="entry name" value="HTH_MarR-typ"/>
</dbReference>
<dbReference type="OrthoDB" id="8256382at2"/>
<dbReference type="SUPFAM" id="SSF46785">
    <property type="entry name" value="Winged helix' DNA-binding domain"/>
    <property type="match status" value="1"/>
</dbReference>
<dbReference type="InterPro" id="IPR039422">
    <property type="entry name" value="MarR/SlyA-like"/>
</dbReference>
<dbReference type="InterPro" id="IPR036388">
    <property type="entry name" value="WH-like_DNA-bd_sf"/>
</dbReference>
<sequence>MKQDRDLETLLGYQIEMAHLTMVTDARATLAPFDITPAKLTAMLLIRANPGCDQTALGRALRINRSSAMKLINYLAERDLVERRAGRDLRTNALHLSADGEVRLAEMVARLRESDRRMSAALSAEERTALVALVRKLRQPRDAAGAAKRGRGGGVAKLSA</sequence>
<accession>A0A2K8MNF8</accession>
<evidence type="ECO:0000259" key="1">
    <source>
        <dbReference type="PROSITE" id="PS50995"/>
    </source>
</evidence>
<dbReference type="PROSITE" id="PS50995">
    <property type="entry name" value="HTH_MARR_2"/>
    <property type="match status" value="1"/>
</dbReference>
<dbReference type="KEGG" id="sphc:CVN68_17330"/>
<dbReference type="PRINTS" id="PR00598">
    <property type="entry name" value="HTHMARR"/>
</dbReference>
<dbReference type="Pfam" id="PF12802">
    <property type="entry name" value="MarR_2"/>
    <property type="match status" value="1"/>
</dbReference>